<evidence type="ECO:0000256" key="5">
    <source>
        <dbReference type="ARBA" id="ARBA00023180"/>
    </source>
</evidence>
<keyword evidence="6" id="KW-0119">Carbohydrate metabolism</keyword>
<evidence type="ECO:0000259" key="12">
    <source>
        <dbReference type="Pfam" id="PF02836"/>
    </source>
</evidence>
<dbReference type="GO" id="GO:0005886">
    <property type="term" value="C:plasma membrane"/>
    <property type="evidence" value="ECO:0007669"/>
    <property type="project" value="UniProtKB-SubCell"/>
</dbReference>
<dbReference type="GO" id="GO:0016740">
    <property type="term" value="F:transferase activity"/>
    <property type="evidence" value="ECO:0007669"/>
    <property type="project" value="UniProtKB-KW"/>
</dbReference>
<protein>
    <recommendedName>
        <fullName evidence="11">Endo-1,3-beta-glucanase btgC</fullName>
    </recommendedName>
    <alternativeName>
        <fullName evidence="10">Laminarinase btgC</fullName>
    </alternativeName>
</protein>
<reference evidence="13 14" key="1">
    <citation type="submission" date="2016-10" db="EMBL/GenBank/DDBJ databases">
        <authorList>
            <person name="de Groot N.N."/>
        </authorList>
    </citation>
    <scope>NUCLEOTIDE SEQUENCE [LARGE SCALE GENOMIC DNA]</scope>
    <source>
        <strain evidence="13 14">DSM 24956</strain>
    </source>
</reference>
<evidence type="ECO:0000256" key="9">
    <source>
        <dbReference type="ARBA" id="ARBA00037649"/>
    </source>
</evidence>
<keyword evidence="4" id="KW-0472">Membrane</keyword>
<comment type="subcellular location">
    <subcellularLocation>
        <location evidence="1">Cell membrane</location>
    </subcellularLocation>
</comment>
<dbReference type="STRING" id="762486.SAMN05444411_11257"/>
<evidence type="ECO:0000256" key="11">
    <source>
        <dbReference type="ARBA" id="ARBA00043078"/>
    </source>
</evidence>
<dbReference type="Proteomes" id="UP000199595">
    <property type="component" value="Unassembled WGS sequence"/>
</dbReference>
<dbReference type="PANTHER" id="PTHR16631">
    <property type="entry name" value="GLUCAN 1,3-BETA-GLUCOSIDASE"/>
    <property type="match status" value="1"/>
</dbReference>
<dbReference type="GO" id="GO:0000272">
    <property type="term" value="P:polysaccharide catabolic process"/>
    <property type="evidence" value="ECO:0007669"/>
    <property type="project" value="UniProtKB-KW"/>
</dbReference>
<evidence type="ECO:0000256" key="8">
    <source>
        <dbReference type="ARBA" id="ARBA00023326"/>
    </source>
</evidence>
<proteinExistence type="predicted"/>
<evidence type="ECO:0000256" key="4">
    <source>
        <dbReference type="ARBA" id="ARBA00023136"/>
    </source>
</evidence>
<dbReference type="PANTHER" id="PTHR16631:SF17">
    <property type="entry name" value="GLUCAN ENDO-1,3-BETA-GLUCOSIDASE BTGC"/>
    <property type="match status" value="1"/>
</dbReference>
<gene>
    <name evidence="13" type="ORF">SAMN05444411_11257</name>
</gene>
<dbReference type="InterPro" id="IPR050732">
    <property type="entry name" value="Beta-glucan_modifiers"/>
</dbReference>
<evidence type="ECO:0000256" key="3">
    <source>
        <dbReference type="ARBA" id="ARBA00022801"/>
    </source>
</evidence>
<dbReference type="InterPro" id="IPR006103">
    <property type="entry name" value="Glyco_hydro_2_cat"/>
</dbReference>
<keyword evidence="5" id="KW-0325">Glycoprotein</keyword>
<keyword evidence="2" id="KW-1003">Cell membrane</keyword>
<feature type="domain" description="Glycoside hydrolase family 2 catalytic" evidence="12">
    <location>
        <begin position="122"/>
        <end position="230"/>
    </location>
</feature>
<keyword evidence="8" id="KW-0624">Polysaccharide degradation</keyword>
<sequence length="339" mass="38241">MKLFKLILLTVFSLFISCENKNEGDKISISNRMLLVNDEQFLIKGICYHPVPKGSNQLDFGTIDQDLALMVEAGINTIRVYAPIDDETVLDKISNSGIKLIVGFGYNQDGNFDILSGSFIDYIDKYKNHKAILMWELGNEYNYHPEWFDGDIKNWYKAMNNAAELIKKHDSNHPTTTAHGDLPDSLALSLSNNIDVWGMNVYRWDNPSTIFSEWEKVSTKPMYLSEAGGDSYMTISKAGYEIGENQKAQADANAKILDAVFNNTEIGSGVTLFSFTDGWWKAGNNNVQDTGGHAPNSSGVPYDGSPNEEYWGMVDIDRNKKLTFDIIQQKYKNKIYENK</sequence>
<comment type="function">
    <text evidence="9">Glucanases play a role in cell expansion during growth, in cell-cell fusion during mating, and in spore release during sporulation. This enzyme may be involved in beta-glucan degradation. Active on laminarin and lichenan.</text>
</comment>
<dbReference type="Pfam" id="PF02836">
    <property type="entry name" value="Glyco_hydro_2_C"/>
    <property type="match status" value="1"/>
</dbReference>
<keyword evidence="13" id="KW-0808">Transferase</keyword>
<organism evidence="13 14">
    <name type="scientific">Lutibacter oricola</name>
    <dbReference type="NCBI Taxonomy" id="762486"/>
    <lineage>
        <taxon>Bacteria</taxon>
        <taxon>Pseudomonadati</taxon>
        <taxon>Bacteroidota</taxon>
        <taxon>Flavobacteriia</taxon>
        <taxon>Flavobacteriales</taxon>
        <taxon>Flavobacteriaceae</taxon>
        <taxon>Lutibacter</taxon>
    </lineage>
</organism>
<evidence type="ECO:0000313" key="14">
    <source>
        <dbReference type="Proteomes" id="UP000199595"/>
    </source>
</evidence>
<dbReference type="PROSITE" id="PS51257">
    <property type="entry name" value="PROKAR_LIPOPROTEIN"/>
    <property type="match status" value="1"/>
</dbReference>
<dbReference type="AlphaFoldDB" id="A0A1H3FVV7"/>
<dbReference type="GO" id="GO:0004553">
    <property type="term" value="F:hydrolase activity, hydrolyzing O-glycosyl compounds"/>
    <property type="evidence" value="ECO:0007669"/>
    <property type="project" value="InterPro"/>
</dbReference>
<evidence type="ECO:0000313" key="13">
    <source>
        <dbReference type="EMBL" id="SDX94498.1"/>
    </source>
</evidence>
<dbReference type="Gene3D" id="3.20.20.80">
    <property type="entry name" value="Glycosidases"/>
    <property type="match status" value="1"/>
</dbReference>
<name>A0A1H3FVV7_9FLAO</name>
<keyword evidence="7" id="KW-0961">Cell wall biogenesis/degradation</keyword>
<dbReference type="OrthoDB" id="1205943at2"/>
<evidence type="ECO:0000256" key="1">
    <source>
        <dbReference type="ARBA" id="ARBA00004236"/>
    </source>
</evidence>
<dbReference type="SUPFAM" id="SSF51445">
    <property type="entry name" value="(Trans)glycosidases"/>
    <property type="match status" value="1"/>
</dbReference>
<keyword evidence="3" id="KW-0378">Hydrolase</keyword>
<dbReference type="GO" id="GO:0071555">
    <property type="term" value="P:cell wall organization"/>
    <property type="evidence" value="ECO:0007669"/>
    <property type="project" value="UniProtKB-KW"/>
</dbReference>
<dbReference type="RefSeq" id="WP_090125884.1">
    <property type="nucleotide sequence ID" value="NZ_FNNJ01000012.1"/>
</dbReference>
<evidence type="ECO:0000256" key="2">
    <source>
        <dbReference type="ARBA" id="ARBA00022475"/>
    </source>
</evidence>
<evidence type="ECO:0000256" key="6">
    <source>
        <dbReference type="ARBA" id="ARBA00023277"/>
    </source>
</evidence>
<dbReference type="InterPro" id="IPR017853">
    <property type="entry name" value="GH"/>
</dbReference>
<evidence type="ECO:0000256" key="7">
    <source>
        <dbReference type="ARBA" id="ARBA00023316"/>
    </source>
</evidence>
<accession>A0A1H3FVV7</accession>
<evidence type="ECO:0000256" key="10">
    <source>
        <dbReference type="ARBA" id="ARBA00042373"/>
    </source>
</evidence>
<keyword evidence="14" id="KW-1185">Reference proteome</keyword>
<dbReference type="EMBL" id="FNNJ01000012">
    <property type="protein sequence ID" value="SDX94498.1"/>
    <property type="molecule type" value="Genomic_DNA"/>
</dbReference>